<reference evidence="2" key="1">
    <citation type="submission" date="2020-10" db="EMBL/GenBank/DDBJ databases">
        <title>Taxonomic study of unclassified bacteria belonging to the class Ktedonobacteria.</title>
        <authorList>
            <person name="Yabe S."/>
            <person name="Wang C.M."/>
            <person name="Zheng Y."/>
            <person name="Sakai Y."/>
            <person name="Cavaletti L."/>
            <person name="Monciardini P."/>
            <person name="Donadio S."/>
        </authorList>
    </citation>
    <scope>NUCLEOTIDE SEQUENCE</scope>
    <source>
        <strain evidence="2">ID150040</strain>
    </source>
</reference>
<keyword evidence="3" id="KW-1185">Reference proteome</keyword>
<evidence type="ECO:0008006" key="4">
    <source>
        <dbReference type="Google" id="ProtNLM"/>
    </source>
</evidence>
<comment type="caution">
    <text evidence="2">The sequence shown here is derived from an EMBL/GenBank/DDBJ whole genome shotgun (WGS) entry which is preliminary data.</text>
</comment>
<sequence>METGTIDKYDATAKTLTVKKSDGSTATFTITNARIVKSQKISSQDLSTALGTSDIRVSVMGQQASDGTYTAQNITVSDTTAMGNGAPPAGGPKNGTPRVGGPGGGTPPAGMNGTPPANGMRRIMLQNAKVQDNQLTGTDQAGKTITVKLSDTTTIFKETTGTADDLKAGQNVSVTPAFSQNGNTSNNQEARMIIVGDIAETAQQPAN</sequence>
<feature type="region of interest" description="Disordered" evidence="1">
    <location>
        <begin position="81"/>
        <end position="114"/>
    </location>
</feature>
<feature type="compositionally biased region" description="Gly residues" evidence="1">
    <location>
        <begin position="98"/>
        <end position="107"/>
    </location>
</feature>
<evidence type="ECO:0000313" key="3">
    <source>
        <dbReference type="Proteomes" id="UP000597444"/>
    </source>
</evidence>
<evidence type="ECO:0000256" key="1">
    <source>
        <dbReference type="SAM" id="MobiDB-lite"/>
    </source>
</evidence>
<organism evidence="2 3">
    <name type="scientific">Reticulibacter mediterranei</name>
    <dbReference type="NCBI Taxonomy" id="2778369"/>
    <lineage>
        <taxon>Bacteria</taxon>
        <taxon>Bacillati</taxon>
        <taxon>Chloroflexota</taxon>
        <taxon>Ktedonobacteria</taxon>
        <taxon>Ktedonobacterales</taxon>
        <taxon>Reticulibacteraceae</taxon>
        <taxon>Reticulibacter</taxon>
    </lineage>
</organism>
<proteinExistence type="predicted"/>
<accession>A0A8J3IP71</accession>
<gene>
    <name evidence="2" type="ORF">KSF_040090</name>
</gene>
<evidence type="ECO:0000313" key="2">
    <source>
        <dbReference type="EMBL" id="GHO93961.1"/>
    </source>
</evidence>
<dbReference type="Proteomes" id="UP000597444">
    <property type="component" value="Unassembled WGS sequence"/>
</dbReference>
<dbReference type="AlphaFoldDB" id="A0A8J3IP71"/>
<name>A0A8J3IP71_9CHLR</name>
<protein>
    <recommendedName>
        <fullName evidence="4">DUF5666 domain-containing protein</fullName>
    </recommendedName>
</protein>
<dbReference type="EMBL" id="BNJK01000001">
    <property type="protein sequence ID" value="GHO93961.1"/>
    <property type="molecule type" value="Genomic_DNA"/>
</dbReference>